<comment type="caution">
    <text evidence="4">The sequence shown here is derived from an EMBL/GenBank/DDBJ whole genome shotgun (WGS) entry which is preliminary data.</text>
</comment>
<accession>K6VEC3</accession>
<dbReference type="InterPro" id="IPR026881">
    <property type="entry name" value="WYL_dom"/>
</dbReference>
<dbReference type="Pfam" id="PF25583">
    <property type="entry name" value="WCX"/>
    <property type="match status" value="1"/>
</dbReference>
<name>K6VEC3_9MICO</name>
<evidence type="ECO:0000313" key="4">
    <source>
        <dbReference type="EMBL" id="GAB94558.1"/>
    </source>
</evidence>
<sequence>MATQASEKVERLLNLVICLLHTRRPLLKEQIRRAVPQYDQESDEAFDRMFERDKDELRTLGIPLRSRVDVVFEDDTGYFIDRSEYALPQIEFTPAEAAALSLAARTWTHAALAGSGAEALRKLTAAGVDTDGAASSPTLGVEPRVRAVEPAFDAVHAAVVATQPIAFDYRRSGAPASRRHVLPWGIASWHGRWYLTGYDTDRQDSRVFRLGRIEGKVVRDGRPGSYEVPADHDARSAVRFSAGSRESSGVAQLLVRAGRAHALRRRAIPDTLADPGAGASDAAESVEDLGDPQRDETWDRISVAYDDTGRFVDELCSYGADVVALEPAPVRSAVIDRLRAAAQMAPAGSAGTGAGEAS</sequence>
<dbReference type="OrthoDB" id="3268930at2"/>
<dbReference type="PROSITE" id="PS52050">
    <property type="entry name" value="WYL"/>
    <property type="match status" value="1"/>
</dbReference>
<feature type="domain" description="WYL" evidence="2">
    <location>
        <begin position="151"/>
        <end position="214"/>
    </location>
</feature>
<dbReference type="eggNOG" id="COG2378">
    <property type="taxonomic scope" value="Bacteria"/>
</dbReference>
<reference evidence="4 5" key="1">
    <citation type="submission" date="2012-08" db="EMBL/GenBank/DDBJ databases">
        <title>Whole genome shotgun sequence of Kineosphaera limosa NBRC 100340.</title>
        <authorList>
            <person name="Yoshida I."/>
            <person name="Isaki S."/>
            <person name="Hosoyama A."/>
            <person name="Tsuchikane K."/>
            <person name="Katsumata H."/>
            <person name="Ando Y."/>
            <person name="Ohji S."/>
            <person name="Hamada M."/>
            <person name="Tamura T."/>
            <person name="Yamazoe A."/>
            <person name="Yamazaki S."/>
            <person name="Fujita N."/>
        </authorList>
    </citation>
    <scope>NUCLEOTIDE SEQUENCE [LARGE SCALE GENOMIC DNA]</scope>
    <source>
        <strain evidence="4 5">NBRC 100340</strain>
    </source>
</reference>
<dbReference type="InterPro" id="IPR057727">
    <property type="entry name" value="WCX_dom"/>
</dbReference>
<protein>
    <submittedName>
        <fullName evidence="4">Proteasome accessory factor B</fullName>
    </submittedName>
</protein>
<keyword evidence="5" id="KW-1185">Reference proteome</keyword>
<evidence type="ECO:0000256" key="1">
    <source>
        <dbReference type="SAM" id="MobiDB-lite"/>
    </source>
</evidence>
<dbReference type="EMBL" id="BAHD01000006">
    <property type="protein sequence ID" value="GAB94558.1"/>
    <property type="molecule type" value="Genomic_DNA"/>
</dbReference>
<dbReference type="PANTHER" id="PTHR34580">
    <property type="match status" value="1"/>
</dbReference>
<keyword evidence="4" id="KW-0647">Proteasome</keyword>
<organism evidence="4 5">
    <name type="scientific">Kineosphaera limosa NBRC 100340</name>
    <dbReference type="NCBI Taxonomy" id="1184609"/>
    <lineage>
        <taxon>Bacteria</taxon>
        <taxon>Bacillati</taxon>
        <taxon>Actinomycetota</taxon>
        <taxon>Actinomycetes</taxon>
        <taxon>Micrococcales</taxon>
        <taxon>Dermatophilaceae</taxon>
        <taxon>Kineosphaera</taxon>
    </lineage>
</organism>
<dbReference type="PANTHER" id="PTHR34580:SF3">
    <property type="entry name" value="PROTEIN PAFB"/>
    <property type="match status" value="1"/>
</dbReference>
<evidence type="ECO:0000259" key="2">
    <source>
        <dbReference type="Pfam" id="PF13280"/>
    </source>
</evidence>
<evidence type="ECO:0000313" key="5">
    <source>
        <dbReference type="Proteomes" id="UP000008366"/>
    </source>
</evidence>
<evidence type="ECO:0000259" key="3">
    <source>
        <dbReference type="Pfam" id="PF25583"/>
    </source>
</evidence>
<dbReference type="InterPro" id="IPR051534">
    <property type="entry name" value="CBASS_pafABC_assoc_protein"/>
</dbReference>
<proteinExistence type="predicted"/>
<dbReference type="AlphaFoldDB" id="K6VEC3"/>
<feature type="domain" description="WCX" evidence="3">
    <location>
        <begin position="251"/>
        <end position="342"/>
    </location>
</feature>
<dbReference type="Proteomes" id="UP000008366">
    <property type="component" value="Unassembled WGS sequence"/>
</dbReference>
<feature type="region of interest" description="Disordered" evidence="1">
    <location>
        <begin position="269"/>
        <end position="295"/>
    </location>
</feature>
<dbReference type="RefSeq" id="WP_006591091.1">
    <property type="nucleotide sequence ID" value="NZ_BAHD01000006.1"/>
</dbReference>
<gene>
    <name evidence="4" type="primary">pafB</name>
    <name evidence="4" type="ORF">KILIM_006_00120</name>
</gene>
<dbReference type="GO" id="GO:0000502">
    <property type="term" value="C:proteasome complex"/>
    <property type="evidence" value="ECO:0007669"/>
    <property type="project" value="UniProtKB-KW"/>
</dbReference>
<dbReference type="STRING" id="1184609.KILIM_006_00120"/>
<dbReference type="Pfam" id="PF13280">
    <property type="entry name" value="WYL"/>
    <property type="match status" value="1"/>
</dbReference>